<dbReference type="EMBL" id="WPNZ01000031">
    <property type="protein sequence ID" value="MVO90246.1"/>
    <property type="molecule type" value="Genomic_DNA"/>
</dbReference>
<protein>
    <submittedName>
        <fullName evidence="1">Uncharacterized protein</fullName>
    </submittedName>
</protein>
<dbReference type="AlphaFoldDB" id="A0A6L6X8W0"/>
<evidence type="ECO:0000313" key="1">
    <source>
        <dbReference type="EMBL" id="MVO90246.1"/>
    </source>
</evidence>
<evidence type="ECO:0000313" key="2">
    <source>
        <dbReference type="Proteomes" id="UP000483802"/>
    </source>
</evidence>
<keyword evidence="2" id="KW-1185">Reference proteome</keyword>
<sequence length="191" mass="21437">MCVICTRLGAALERFYHTVGELMLPAGEPCHVDEDVLWAASGRGNLVTGHRRDALVGTSWCGQQLSGPNPDACNECAACRRIWQEAEVARQTYTLPQAREYARRWDQRHEDGLGAFDDRAGALRPGDAYTLSGCAETHHVIARADRTRTSHTDLIVYLATEDRITDVRIHRHRLVTLQRPSHARDTLLQLL</sequence>
<comment type="caution">
    <text evidence="1">The sequence shown here is derived from an EMBL/GenBank/DDBJ whole genome shotgun (WGS) entry which is preliminary data.</text>
</comment>
<accession>A0A6L6X8W0</accession>
<reference evidence="1 2" key="1">
    <citation type="submission" date="2019-11" db="EMBL/GenBank/DDBJ databases">
        <title>Streptomyces typhae sp. nov., a novel endophytic actinomycete isolated from the root of cattail pollen (Typha angustifolia L.).</title>
        <authorList>
            <person name="Peng C."/>
        </authorList>
    </citation>
    <scope>NUCLEOTIDE SEQUENCE [LARGE SCALE GENOMIC DNA]</scope>
    <source>
        <strain evidence="2">p1417</strain>
    </source>
</reference>
<organism evidence="1 2">
    <name type="scientific">Streptomyces typhae</name>
    <dbReference type="NCBI Taxonomy" id="2681492"/>
    <lineage>
        <taxon>Bacteria</taxon>
        <taxon>Bacillati</taxon>
        <taxon>Actinomycetota</taxon>
        <taxon>Actinomycetes</taxon>
        <taxon>Kitasatosporales</taxon>
        <taxon>Streptomycetaceae</taxon>
        <taxon>Streptomyces</taxon>
    </lineage>
</organism>
<dbReference type="Proteomes" id="UP000483802">
    <property type="component" value="Unassembled WGS sequence"/>
</dbReference>
<name>A0A6L6X8W0_9ACTN</name>
<dbReference type="RefSeq" id="WP_157169266.1">
    <property type="nucleotide sequence ID" value="NZ_WPNZ01000031.1"/>
</dbReference>
<proteinExistence type="predicted"/>
<gene>
    <name evidence="1" type="ORF">GPA10_37225</name>
</gene>